<proteinExistence type="predicted"/>
<protein>
    <recommendedName>
        <fullName evidence="4">DUF2975 family protein</fullName>
    </recommendedName>
</protein>
<dbReference type="Pfam" id="PF11188">
    <property type="entry name" value="DUF2975"/>
    <property type="match status" value="1"/>
</dbReference>
<dbReference type="Proteomes" id="UP000256310">
    <property type="component" value="Unassembled WGS sequence"/>
</dbReference>
<feature type="transmembrane region" description="Helical" evidence="1">
    <location>
        <begin position="63"/>
        <end position="86"/>
    </location>
</feature>
<sequence length="175" mass="19018">MASPHKDSLLTFTLFVTRGITALLIFFAVAIVIGASLVAFDMTQGSQALRSEYPGVDLAAFKAHFWLLLPTALIGIGFGIVFFRLLTRIVRSVREGDPFLPINARRLRDMGWLALGFQLIAIPVNLVQTRLDAITGQPSGLDLDLGGFVLALTLFVLARVFARGAAMRDDLEGTV</sequence>
<keyword evidence="3" id="KW-1185">Reference proteome</keyword>
<dbReference type="OrthoDB" id="7349915at2"/>
<dbReference type="RefSeq" id="WP_116235502.1">
    <property type="nucleotide sequence ID" value="NZ_QRDP01000004.1"/>
</dbReference>
<evidence type="ECO:0000256" key="1">
    <source>
        <dbReference type="SAM" id="Phobius"/>
    </source>
</evidence>
<dbReference type="AlphaFoldDB" id="A0A3D9FDZ1"/>
<feature type="transmembrane region" description="Helical" evidence="1">
    <location>
        <begin position="145"/>
        <end position="162"/>
    </location>
</feature>
<name>A0A3D9FDZ1_9SPHN</name>
<keyword evidence="1" id="KW-0472">Membrane</keyword>
<evidence type="ECO:0008006" key="4">
    <source>
        <dbReference type="Google" id="ProtNLM"/>
    </source>
</evidence>
<keyword evidence="1" id="KW-1133">Transmembrane helix</keyword>
<evidence type="ECO:0000313" key="3">
    <source>
        <dbReference type="Proteomes" id="UP000256310"/>
    </source>
</evidence>
<dbReference type="EMBL" id="QRDP01000004">
    <property type="protein sequence ID" value="RED16055.1"/>
    <property type="molecule type" value="Genomic_DNA"/>
</dbReference>
<gene>
    <name evidence="2" type="ORF">DFR46_1066</name>
</gene>
<accession>A0A3D9FDZ1</accession>
<feature type="transmembrane region" description="Helical" evidence="1">
    <location>
        <begin position="107"/>
        <end position="125"/>
    </location>
</feature>
<evidence type="ECO:0000313" key="2">
    <source>
        <dbReference type="EMBL" id="RED16055.1"/>
    </source>
</evidence>
<keyword evidence="1" id="KW-0812">Transmembrane</keyword>
<organism evidence="2 3">
    <name type="scientific">Parasphingopyxis lamellibrachiae</name>
    <dbReference type="NCBI Taxonomy" id="680125"/>
    <lineage>
        <taxon>Bacteria</taxon>
        <taxon>Pseudomonadati</taxon>
        <taxon>Pseudomonadota</taxon>
        <taxon>Alphaproteobacteria</taxon>
        <taxon>Sphingomonadales</taxon>
        <taxon>Sphingomonadaceae</taxon>
        <taxon>Parasphingopyxis</taxon>
    </lineage>
</organism>
<feature type="transmembrane region" description="Helical" evidence="1">
    <location>
        <begin position="20"/>
        <end position="43"/>
    </location>
</feature>
<reference evidence="2 3" key="1">
    <citation type="submission" date="2018-07" db="EMBL/GenBank/DDBJ databases">
        <title>Genomic Encyclopedia of Type Strains, Phase IV (KMG-IV): sequencing the most valuable type-strain genomes for metagenomic binning, comparative biology and taxonomic classification.</title>
        <authorList>
            <person name="Goeker M."/>
        </authorList>
    </citation>
    <scope>NUCLEOTIDE SEQUENCE [LARGE SCALE GENOMIC DNA]</scope>
    <source>
        <strain evidence="2 3">DSM 26725</strain>
    </source>
</reference>
<dbReference type="InterPro" id="IPR021354">
    <property type="entry name" value="DUF2975"/>
</dbReference>
<comment type="caution">
    <text evidence="2">The sequence shown here is derived from an EMBL/GenBank/DDBJ whole genome shotgun (WGS) entry which is preliminary data.</text>
</comment>